<name>A0A438GP04_VITVI</name>
<evidence type="ECO:0008006" key="3">
    <source>
        <dbReference type="Google" id="ProtNLM"/>
    </source>
</evidence>
<dbReference type="EMBL" id="QGNW01000379">
    <property type="protein sequence ID" value="RVW73945.1"/>
    <property type="molecule type" value="Genomic_DNA"/>
</dbReference>
<evidence type="ECO:0000313" key="2">
    <source>
        <dbReference type="Proteomes" id="UP000288805"/>
    </source>
</evidence>
<comment type="caution">
    <text evidence="1">The sequence shown here is derived from an EMBL/GenBank/DDBJ whole genome shotgun (WGS) entry which is preliminary data.</text>
</comment>
<proteinExistence type="predicted"/>
<reference evidence="1 2" key="1">
    <citation type="journal article" date="2018" name="PLoS Genet.">
        <title>Population sequencing reveals clonal diversity and ancestral inbreeding in the grapevine cultivar Chardonnay.</title>
        <authorList>
            <person name="Roach M.J."/>
            <person name="Johnson D.L."/>
            <person name="Bohlmann J."/>
            <person name="van Vuuren H.J."/>
            <person name="Jones S.J."/>
            <person name="Pretorius I.S."/>
            <person name="Schmidt S.A."/>
            <person name="Borneman A.R."/>
        </authorList>
    </citation>
    <scope>NUCLEOTIDE SEQUENCE [LARGE SCALE GENOMIC DNA]</scope>
    <source>
        <strain evidence="2">cv. Chardonnay</strain>
        <tissue evidence="1">Leaf</tissue>
    </source>
</reference>
<sequence length="252" mass="27345">MTKGRSFADAVKGGWNKESKIIRVEVAREELSRNLSRLEHCLIGSWSPNNTTGENLEPWVGKWPKLGGSERCSNGLGALGPKLRLFGGRETRKEVWVRILGLPISLWVPSVLRGWEMRVEGFSTSILRRRAGGVAVGQGLEDAVDKDGRGRKQSLWSPTTREVEGDEASLVAKRVEQLVGVGTEVQSQSDDGTDRLSQDMGPTVKRAQMRVGSPQGSGLKSGPLASGLLWAYGPSYLQLVKPKGGSVWAVAI</sequence>
<evidence type="ECO:0000313" key="1">
    <source>
        <dbReference type="EMBL" id="RVW73945.1"/>
    </source>
</evidence>
<dbReference type="AlphaFoldDB" id="A0A438GP04"/>
<protein>
    <recommendedName>
        <fullName evidence="3">DUF4283 domain-containing protein</fullName>
    </recommendedName>
</protein>
<accession>A0A438GP04</accession>
<organism evidence="1 2">
    <name type="scientific">Vitis vinifera</name>
    <name type="common">Grape</name>
    <dbReference type="NCBI Taxonomy" id="29760"/>
    <lineage>
        <taxon>Eukaryota</taxon>
        <taxon>Viridiplantae</taxon>
        <taxon>Streptophyta</taxon>
        <taxon>Embryophyta</taxon>
        <taxon>Tracheophyta</taxon>
        <taxon>Spermatophyta</taxon>
        <taxon>Magnoliopsida</taxon>
        <taxon>eudicotyledons</taxon>
        <taxon>Gunneridae</taxon>
        <taxon>Pentapetalae</taxon>
        <taxon>rosids</taxon>
        <taxon>Vitales</taxon>
        <taxon>Vitaceae</taxon>
        <taxon>Viteae</taxon>
        <taxon>Vitis</taxon>
    </lineage>
</organism>
<gene>
    <name evidence="1" type="ORF">CK203_053156</name>
</gene>
<dbReference type="Proteomes" id="UP000288805">
    <property type="component" value="Unassembled WGS sequence"/>
</dbReference>